<comment type="caution">
    <text evidence="2">The sequence shown here is derived from an EMBL/GenBank/DDBJ whole genome shotgun (WGS) entry which is preliminary data.</text>
</comment>
<proteinExistence type="predicted"/>
<organism evidence="2 3">
    <name type="scientific">Lithospermum erythrorhizon</name>
    <name type="common">Purple gromwell</name>
    <name type="synonym">Lithospermum officinale var. erythrorhizon</name>
    <dbReference type="NCBI Taxonomy" id="34254"/>
    <lineage>
        <taxon>Eukaryota</taxon>
        <taxon>Viridiplantae</taxon>
        <taxon>Streptophyta</taxon>
        <taxon>Embryophyta</taxon>
        <taxon>Tracheophyta</taxon>
        <taxon>Spermatophyta</taxon>
        <taxon>Magnoliopsida</taxon>
        <taxon>eudicotyledons</taxon>
        <taxon>Gunneridae</taxon>
        <taxon>Pentapetalae</taxon>
        <taxon>asterids</taxon>
        <taxon>lamiids</taxon>
        <taxon>Boraginales</taxon>
        <taxon>Boraginaceae</taxon>
        <taxon>Boraginoideae</taxon>
        <taxon>Lithospermeae</taxon>
        <taxon>Lithospermum</taxon>
    </lineage>
</organism>
<name>A0AAV3QSB0_LITER</name>
<keyword evidence="3" id="KW-1185">Reference proteome</keyword>
<gene>
    <name evidence="2" type="ORF">LIER_22018</name>
</gene>
<feature type="domain" description="Reverse transcriptase zinc-binding" evidence="1">
    <location>
        <begin position="70"/>
        <end position="147"/>
    </location>
</feature>
<dbReference type="Pfam" id="PF13966">
    <property type="entry name" value="zf-RVT"/>
    <property type="match status" value="1"/>
</dbReference>
<reference evidence="2 3" key="1">
    <citation type="submission" date="2024-01" db="EMBL/GenBank/DDBJ databases">
        <title>The complete chloroplast genome sequence of Lithospermum erythrorhizon: insights into the phylogenetic relationship among Boraginaceae species and the maternal lineages of purple gromwells.</title>
        <authorList>
            <person name="Okada T."/>
            <person name="Watanabe K."/>
        </authorList>
    </citation>
    <scope>NUCLEOTIDE SEQUENCE [LARGE SCALE GENOMIC DNA]</scope>
</reference>
<evidence type="ECO:0000259" key="1">
    <source>
        <dbReference type="Pfam" id="PF13966"/>
    </source>
</evidence>
<dbReference type="EMBL" id="BAABME010005925">
    <property type="protein sequence ID" value="GAA0166984.1"/>
    <property type="molecule type" value="Genomic_DNA"/>
</dbReference>
<evidence type="ECO:0000313" key="2">
    <source>
        <dbReference type="EMBL" id="GAA0166984.1"/>
    </source>
</evidence>
<protein>
    <recommendedName>
        <fullName evidence="1">Reverse transcriptase zinc-binding domain-containing protein</fullName>
    </recommendedName>
</protein>
<dbReference type="Proteomes" id="UP001454036">
    <property type="component" value="Unassembled WGS sequence"/>
</dbReference>
<evidence type="ECO:0000313" key="3">
    <source>
        <dbReference type="Proteomes" id="UP001454036"/>
    </source>
</evidence>
<dbReference type="InterPro" id="IPR026960">
    <property type="entry name" value="RVT-Znf"/>
</dbReference>
<accession>A0AAV3QSB0</accession>
<sequence length="283" mass="32874">MSKYCRKYHPKLAPVHPSHSRVWKNLHKVRDAAEEQIHWQIGDGSCDFWLDSWMELGPLVHYYPENRGAFEEGRQHRPGLVISYELWHNNIPKKMSFLAWRLWNGWLAVDEILMKRGIPLASKCHCCEQMETLEHVFFTNPIADQVWAHYAALVGIRHVRINSLQQVIAAWSLSVSTKGHIKQVLPIVILWALWEGRNKAKHIAATYSFHQICSRVHNLLFDNSKANMNHTKFWTGESYLGAILGVTVEVKPQPAPRLFRWDRPEKSTLKLNIDATFKENRAG</sequence>
<dbReference type="AlphaFoldDB" id="A0AAV3QSB0"/>